<dbReference type="EMBL" id="JBHSZI010000001">
    <property type="protein sequence ID" value="MFC7057491.1"/>
    <property type="molecule type" value="Genomic_DNA"/>
</dbReference>
<accession>A0ABD5VZX3</accession>
<name>A0ABD5VZX3_9EURY</name>
<feature type="transmembrane region" description="Helical" evidence="10">
    <location>
        <begin position="467"/>
        <end position="486"/>
    </location>
</feature>
<feature type="transmembrane region" description="Helical" evidence="10">
    <location>
        <begin position="590"/>
        <end position="614"/>
    </location>
</feature>
<evidence type="ECO:0000256" key="10">
    <source>
        <dbReference type="RuleBase" id="RU361189"/>
    </source>
</evidence>
<evidence type="ECO:0000256" key="9">
    <source>
        <dbReference type="ARBA" id="ARBA00068671"/>
    </source>
</evidence>
<evidence type="ECO:0000256" key="4">
    <source>
        <dbReference type="ARBA" id="ARBA00022692"/>
    </source>
</evidence>
<evidence type="ECO:0000256" key="2">
    <source>
        <dbReference type="ARBA" id="ARBA00009904"/>
    </source>
</evidence>
<dbReference type="PANTHER" id="PTHR11629">
    <property type="entry name" value="VACUOLAR PROTON ATPASES"/>
    <property type="match status" value="1"/>
</dbReference>
<feature type="transmembrane region" description="Helical" evidence="10">
    <location>
        <begin position="545"/>
        <end position="570"/>
    </location>
</feature>
<dbReference type="Pfam" id="PF01496">
    <property type="entry name" value="V_ATPase_I"/>
    <property type="match status" value="1"/>
</dbReference>
<feature type="transmembrane region" description="Helical" evidence="10">
    <location>
        <begin position="506"/>
        <end position="524"/>
    </location>
</feature>
<dbReference type="Proteomes" id="UP001596445">
    <property type="component" value="Unassembled WGS sequence"/>
</dbReference>
<keyword evidence="11" id="KW-0175">Coiled coil</keyword>
<dbReference type="PANTHER" id="PTHR11629:SF63">
    <property type="entry name" value="V-TYPE PROTON ATPASE SUBUNIT A"/>
    <property type="match status" value="1"/>
</dbReference>
<evidence type="ECO:0000256" key="7">
    <source>
        <dbReference type="ARBA" id="ARBA00023136"/>
    </source>
</evidence>
<evidence type="ECO:0000256" key="11">
    <source>
        <dbReference type="SAM" id="Coils"/>
    </source>
</evidence>
<dbReference type="GO" id="GO:0016020">
    <property type="term" value="C:membrane"/>
    <property type="evidence" value="ECO:0007669"/>
    <property type="project" value="UniProtKB-SubCell"/>
</dbReference>
<comment type="subcellular location">
    <subcellularLocation>
        <location evidence="1">Membrane</location>
        <topology evidence="1">Multi-pass membrane protein</topology>
    </subcellularLocation>
</comment>
<feature type="transmembrane region" description="Helical" evidence="10">
    <location>
        <begin position="422"/>
        <end position="446"/>
    </location>
</feature>
<evidence type="ECO:0000256" key="1">
    <source>
        <dbReference type="ARBA" id="ARBA00004141"/>
    </source>
</evidence>
<dbReference type="AlphaFoldDB" id="A0ABD5VZX3"/>
<sequence>MLRPEKMSKVSVTGAKSVMDEVIETMHDLHLVHITDYDGTWDGFEPGDSLEGADETSSMLVTVRAIESTLDISGDEVGSTAAASLDNAEEKLEEIRTEINKLDDRRDELRGRQREIQEQLDQTELFADLGLDLDLLWGYDSLSVRVGEGDAGAIDATLAESDDIDAYEIFSGDKSVAVFAREQAEGALEDAIVGVPFTAYEVPEASGDPASNVAELEREHEQIATKLERTESEIEELRLEHGSFLLALEEKLSVDAQKYEAPLRFATTKRSFVVEGWVPTEKYEAFVSELDQAVGDRLEIEEIERAAYTSSGHTAHHEETAADGGQEVATDGGTDGGVVTVDDEPPVIQRNPNIIGPFELLVKAVNRPKYSEFDPTIAIFLTFPLFFGFMIGDIGYGILYATIGYGVVAKFESQGLVDFGKIVAWLGVFAAIFGVLYGEILGLHFFEWFGAHPPIEKGISDVMWAKAWLVVAVLAGWVHLNVGYILSFIEEIQLHSAKEAVVETGSWLLMLNGIWVFIFSKLFDGSKPEFIVGSEAALNGSPFELGFAGFPSIVGLVGIVAFLLGVGILLTGPWFEVVEAVAPFTHTLSYTRLTAVLLAKAGMALAVNLLYWGAYNDEEGFHYMYDYEPGYEPHGEEAEVVFGGIANMGTEMTLGPLQLGLEGALLGLPVLILGHIVVLAIGGTAAIQAIRLEYFEFFEKFYEGGGKNYQPFGYDREYTTDN</sequence>
<evidence type="ECO:0000256" key="3">
    <source>
        <dbReference type="ARBA" id="ARBA00022448"/>
    </source>
</evidence>
<keyword evidence="5 10" id="KW-1133">Transmembrane helix</keyword>
<evidence type="ECO:0000256" key="8">
    <source>
        <dbReference type="ARBA" id="ARBA00059506"/>
    </source>
</evidence>
<feature type="transmembrane region" description="Helical" evidence="10">
    <location>
        <begin position="377"/>
        <end position="402"/>
    </location>
</feature>
<comment type="function">
    <text evidence="8">Component of the A-type ATP synthase that produces ATP from ADP in the presence of a proton gradient across the membrane.</text>
</comment>
<evidence type="ECO:0000256" key="5">
    <source>
        <dbReference type="ARBA" id="ARBA00022989"/>
    </source>
</evidence>
<gene>
    <name evidence="12" type="ORF">ACFQQG_04020</name>
</gene>
<evidence type="ECO:0000313" key="12">
    <source>
        <dbReference type="EMBL" id="MFC7057491.1"/>
    </source>
</evidence>
<keyword evidence="6 10" id="KW-0406">Ion transport</keyword>
<comment type="similarity">
    <text evidence="2 10">Belongs to the V-ATPase 116 kDa subunit family.</text>
</comment>
<reference evidence="12 13" key="1">
    <citation type="journal article" date="2019" name="Int. J. Syst. Evol. Microbiol.">
        <title>The Global Catalogue of Microorganisms (GCM) 10K type strain sequencing project: providing services to taxonomists for standard genome sequencing and annotation.</title>
        <authorList>
            <consortium name="The Broad Institute Genomics Platform"/>
            <consortium name="The Broad Institute Genome Sequencing Center for Infectious Disease"/>
            <person name="Wu L."/>
            <person name="Ma J."/>
        </authorList>
    </citation>
    <scope>NUCLEOTIDE SEQUENCE [LARGE SCALE GENOMIC DNA]</scope>
    <source>
        <strain evidence="12 13">JCM 30072</strain>
    </source>
</reference>
<proteinExistence type="inferred from homology"/>
<organism evidence="12 13">
    <name type="scientific">Halovenus salina</name>
    <dbReference type="NCBI Taxonomy" id="1510225"/>
    <lineage>
        <taxon>Archaea</taxon>
        <taxon>Methanobacteriati</taxon>
        <taxon>Methanobacteriota</taxon>
        <taxon>Stenosarchaea group</taxon>
        <taxon>Halobacteria</taxon>
        <taxon>Halobacteriales</taxon>
        <taxon>Haloarculaceae</taxon>
        <taxon>Halovenus</taxon>
    </lineage>
</organism>
<keyword evidence="7 10" id="KW-0472">Membrane</keyword>
<protein>
    <recommendedName>
        <fullName evidence="9 10">A-type ATP synthase subunit I</fullName>
    </recommendedName>
</protein>
<evidence type="ECO:0000313" key="13">
    <source>
        <dbReference type="Proteomes" id="UP001596445"/>
    </source>
</evidence>
<feature type="coiled-coil region" evidence="11">
    <location>
        <begin position="85"/>
        <end position="119"/>
    </location>
</feature>
<keyword evidence="4 10" id="KW-0812">Transmembrane</keyword>
<evidence type="ECO:0000256" key="6">
    <source>
        <dbReference type="ARBA" id="ARBA00023065"/>
    </source>
</evidence>
<comment type="caution">
    <text evidence="12">The sequence shown here is derived from an EMBL/GenBank/DDBJ whole genome shotgun (WGS) entry which is preliminary data.</text>
</comment>
<keyword evidence="13" id="KW-1185">Reference proteome</keyword>
<feature type="transmembrane region" description="Helical" evidence="10">
    <location>
        <begin position="664"/>
        <end position="690"/>
    </location>
</feature>
<keyword evidence="3 10" id="KW-0813">Transport</keyword>
<dbReference type="RefSeq" id="WP_382184277.1">
    <property type="nucleotide sequence ID" value="NZ_JBHSZI010000001.1"/>
</dbReference>
<dbReference type="InterPro" id="IPR002490">
    <property type="entry name" value="V-ATPase_116kDa_su"/>
</dbReference>
<dbReference type="GO" id="GO:0006811">
    <property type="term" value="P:monoatomic ion transport"/>
    <property type="evidence" value="ECO:0007669"/>
    <property type="project" value="UniProtKB-KW"/>
</dbReference>
<feature type="coiled-coil region" evidence="11">
    <location>
        <begin position="213"/>
        <end position="240"/>
    </location>
</feature>